<protein>
    <submittedName>
        <fullName evidence="3">Uncharacterized protein</fullName>
    </submittedName>
</protein>
<evidence type="ECO:0000313" key="3">
    <source>
        <dbReference type="EMBL" id="KAK4528411.1"/>
    </source>
</evidence>
<gene>
    <name evidence="3" type="ORF">GAYE_SCF56G6353</name>
</gene>
<dbReference type="Proteomes" id="UP001300502">
    <property type="component" value="Unassembled WGS sequence"/>
</dbReference>
<keyword evidence="2" id="KW-0812">Transmembrane</keyword>
<sequence length="704" mass="81949">MVNRALLNDAIQRALQKSDWFELDTYFKNVVEGIEDFQVFYELLPNFLRQVFGYEQVGILDNLENFDMKNNSIIRYLGPRSNFFSSLEKSSSNFTFFFPVTNLPVWLQRAIEEKQSPVNSPNGEVRPALGKDAFLAFCKERLRKSAEGELELNATEYFLFCLIANTYWKRDFQVFEGDSMVSNRTFHPAMELKQFLNPKQQGSGKDQNQHCLRLEKWQFLHLLYLYIVYFIPRNEMLCLLNGRDIYFIRKYGELFWRLFCNFYIFTEEALTMGSLSLPSKFTFCVLTVAISYIRPSFGSRDQLATHGEGVFSPNKKEPKLFSTEDAWNSSIQSIFEYFHVCSQLWSESQLLIDFIYLACCIFVMATPWMPIERWLNIPHPTDLMRLVVGSNGSPSRSSTKGVAEYENYKQKPLEGMETLQQQVFAVDSASFISRYKDLYGALIPFVVRKAAVLGAFKNMQFFLLLKALSNSFHCRTFEEEDSLFVLLRDAHTHISETYNHSLYSLSKSGGFCTFPFFHQGIYRDLENFQGETLKILFESWKQWRPSSRIGMVLQSDIVIGSSAAELRFPREFLKEFRGLILILNLGTCSSLSLVEHERKPANLTHRPSNLDRSSPEMERSRERKSDIASISHSKGAIRYRGDPWMAPICSYESESLVCFLYRLHLFLRNSLGIDVNFRFLASYIFILYTCVFSILSVLLWRLFR</sequence>
<organism evidence="3 4">
    <name type="scientific">Galdieria yellowstonensis</name>
    <dbReference type="NCBI Taxonomy" id="3028027"/>
    <lineage>
        <taxon>Eukaryota</taxon>
        <taxon>Rhodophyta</taxon>
        <taxon>Bangiophyceae</taxon>
        <taxon>Galdieriales</taxon>
        <taxon>Galdieriaceae</taxon>
        <taxon>Galdieria</taxon>
    </lineage>
</organism>
<evidence type="ECO:0000256" key="2">
    <source>
        <dbReference type="SAM" id="Phobius"/>
    </source>
</evidence>
<feature type="transmembrane region" description="Helical" evidence="2">
    <location>
        <begin position="680"/>
        <end position="703"/>
    </location>
</feature>
<dbReference type="EMBL" id="JANCYU010000064">
    <property type="protein sequence ID" value="KAK4528411.1"/>
    <property type="molecule type" value="Genomic_DNA"/>
</dbReference>
<reference evidence="3 4" key="1">
    <citation type="submission" date="2022-07" db="EMBL/GenBank/DDBJ databases">
        <title>Genome-wide signatures of adaptation to extreme environments.</title>
        <authorList>
            <person name="Cho C.H."/>
            <person name="Yoon H.S."/>
        </authorList>
    </citation>
    <scope>NUCLEOTIDE SEQUENCE [LARGE SCALE GENOMIC DNA]</scope>
    <source>
        <strain evidence="3 4">108.79 E11</strain>
    </source>
</reference>
<feature type="compositionally biased region" description="Basic and acidic residues" evidence="1">
    <location>
        <begin position="613"/>
        <end position="626"/>
    </location>
</feature>
<keyword evidence="2" id="KW-0472">Membrane</keyword>
<evidence type="ECO:0000313" key="4">
    <source>
        <dbReference type="Proteomes" id="UP001300502"/>
    </source>
</evidence>
<feature type="region of interest" description="Disordered" evidence="1">
    <location>
        <begin position="602"/>
        <end position="626"/>
    </location>
</feature>
<accession>A0AAV9IMW6</accession>
<evidence type="ECO:0000256" key="1">
    <source>
        <dbReference type="SAM" id="MobiDB-lite"/>
    </source>
</evidence>
<name>A0AAV9IMW6_9RHOD</name>
<comment type="caution">
    <text evidence="3">The sequence shown here is derived from an EMBL/GenBank/DDBJ whole genome shotgun (WGS) entry which is preliminary data.</text>
</comment>
<proteinExistence type="predicted"/>
<keyword evidence="2" id="KW-1133">Transmembrane helix</keyword>
<dbReference type="AlphaFoldDB" id="A0AAV9IMW6"/>
<keyword evidence="4" id="KW-1185">Reference proteome</keyword>